<dbReference type="PROSITE" id="PS51272">
    <property type="entry name" value="SLH"/>
    <property type="match status" value="3"/>
</dbReference>
<dbReference type="EMBL" id="JARTIK010000018">
    <property type="protein sequence ID" value="MED4679794.1"/>
    <property type="molecule type" value="Genomic_DNA"/>
</dbReference>
<evidence type="ECO:0000256" key="2">
    <source>
        <dbReference type="SAM" id="MobiDB-lite"/>
    </source>
</evidence>
<feature type="domain" description="SLH" evidence="4">
    <location>
        <begin position="170"/>
        <end position="233"/>
    </location>
</feature>
<dbReference type="Pfam" id="PF00395">
    <property type="entry name" value="SLH"/>
    <property type="match status" value="3"/>
</dbReference>
<dbReference type="Gene3D" id="3.90.70.10">
    <property type="entry name" value="Cysteine proteinases"/>
    <property type="match status" value="1"/>
</dbReference>
<sequence length="721" mass="80613">MNSTKITIAGLVIFTTLAIPTSSFAEHEKQKQDAIQNQVKEYSDNQSAVIISPKEQSKTQTNNNAVNSTSKGSDSQNHDNNALNKEIKNNIESPHNNSNNTQVKVEDKIEENSTDTIKDNDKIIHDETQQEILQNSKPESAQQHIDNNETPEVNEESKENDIKINNTYRNITPPNFTDVPNWAKDAVNYLVGRGVINGYPDGRFAPYDTLTRAQAATIIAKSLGLHIDPSAKPSFDDSQNNWATPYIAAVEKAGVIVGDGKGKYNPDGEITRASMASILVKAYNLGKDMNNSNFPTAFPDLKEHWGEEYANILVAYGISNGIDDSSWLPNKSVTRAEGAQFVANVERNTGIKVKKEYINREFYTYNAPSLSSGITGSYGPQIMNIYEEKGNWIKVATHLGLRWMPRNEITSTIDRNFVTFDQPSRSASALGTWGPQPVTVVEERGSWIRIKTYLGLQWVDKKPENQYISKVFFAYDEPNYSSRVSFKYAPQNVVVEQEMHNGWSRVQTGNGLKWVNINNINAQKVVLDVPAHRQLPELYNGCEVVSLQMLIEYNNGIALNKVNFAYEMPFDRTPIQRDKNKKIIVWGDPDVGFVGNVTGKGAPGFAINPGPLKTLLDRYARGTNLTGQSFSVLENYVRNGKPVVAWITEDLTYPESPTVWKIPKGKTIYARMNTHAVTITGVDANSVYYNDPITGQKNARADKEWFTNIYNQMGNKALSID</sequence>
<feature type="region of interest" description="Disordered" evidence="2">
    <location>
        <begin position="51"/>
        <end position="122"/>
    </location>
</feature>
<proteinExistence type="predicted"/>
<evidence type="ECO:0000256" key="3">
    <source>
        <dbReference type="SAM" id="SignalP"/>
    </source>
</evidence>
<protein>
    <submittedName>
        <fullName evidence="5">S-layer homology domain-containing protein</fullName>
    </submittedName>
</protein>
<feature type="region of interest" description="Disordered" evidence="2">
    <location>
        <begin position="134"/>
        <end position="158"/>
    </location>
</feature>
<evidence type="ECO:0000256" key="1">
    <source>
        <dbReference type="ARBA" id="ARBA00022729"/>
    </source>
</evidence>
<dbReference type="InterPro" id="IPR001119">
    <property type="entry name" value="SLH_dom"/>
</dbReference>
<feature type="compositionally biased region" description="Polar residues" evidence="2">
    <location>
        <begin position="134"/>
        <end position="151"/>
    </location>
</feature>
<gene>
    <name evidence="5" type="ORF">P9485_18415</name>
</gene>
<feature type="domain" description="SLH" evidence="4">
    <location>
        <begin position="234"/>
        <end position="293"/>
    </location>
</feature>
<organism evidence="5 6">
    <name type="scientific">Bacillus nitratireducens</name>
    <dbReference type="NCBI Taxonomy" id="2026193"/>
    <lineage>
        <taxon>Bacteria</taxon>
        <taxon>Bacillati</taxon>
        <taxon>Bacillota</taxon>
        <taxon>Bacilli</taxon>
        <taxon>Bacillales</taxon>
        <taxon>Bacillaceae</taxon>
        <taxon>Bacillus</taxon>
        <taxon>Bacillus cereus group</taxon>
    </lineage>
</organism>
<feature type="compositionally biased region" description="Polar residues" evidence="2">
    <location>
        <begin position="58"/>
        <end position="83"/>
    </location>
</feature>
<evidence type="ECO:0000259" key="4">
    <source>
        <dbReference type="PROSITE" id="PS51272"/>
    </source>
</evidence>
<dbReference type="RefSeq" id="WP_309443053.1">
    <property type="nucleotide sequence ID" value="NZ_JARTIK010000018.1"/>
</dbReference>
<reference evidence="5 6" key="1">
    <citation type="submission" date="2023-03" db="EMBL/GenBank/DDBJ databases">
        <title>Bacillus Genome Sequencing.</title>
        <authorList>
            <person name="Dunlap C."/>
        </authorList>
    </citation>
    <scope>NUCLEOTIDE SEQUENCE [LARGE SCALE GENOMIC DNA]</scope>
    <source>
        <strain evidence="5 6">NRS-319</strain>
    </source>
</reference>
<evidence type="ECO:0000313" key="5">
    <source>
        <dbReference type="EMBL" id="MED4679794.1"/>
    </source>
</evidence>
<feature type="compositionally biased region" description="Low complexity" evidence="2">
    <location>
        <begin position="90"/>
        <end position="100"/>
    </location>
</feature>
<accession>A0ABU6PES2</accession>
<keyword evidence="1 3" id="KW-0732">Signal</keyword>
<dbReference type="Proteomes" id="UP001336122">
    <property type="component" value="Unassembled WGS sequence"/>
</dbReference>
<dbReference type="Pfam" id="PF13529">
    <property type="entry name" value="Peptidase_C39_2"/>
    <property type="match status" value="1"/>
</dbReference>
<name>A0ABU6PES2_9BACI</name>
<comment type="caution">
    <text evidence="5">The sequence shown here is derived from an EMBL/GenBank/DDBJ whole genome shotgun (WGS) entry which is preliminary data.</text>
</comment>
<feature type="compositionally biased region" description="Basic and acidic residues" evidence="2">
    <location>
        <begin position="104"/>
        <end position="122"/>
    </location>
</feature>
<feature type="chain" id="PRO_5046905872" evidence="3">
    <location>
        <begin position="26"/>
        <end position="721"/>
    </location>
</feature>
<dbReference type="InterPro" id="IPR039564">
    <property type="entry name" value="Peptidase_C39-like"/>
</dbReference>
<keyword evidence="6" id="KW-1185">Reference proteome</keyword>
<dbReference type="PANTHER" id="PTHR37806">
    <property type="entry name" value="LMO0724 PROTEIN"/>
    <property type="match status" value="1"/>
</dbReference>
<feature type="domain" description="SLH" evidence="4">
    <location>
        <begin position="294"/>
        <end position="356"/>
    </location>
</feature>
<dbReference type="PANTHER" id="PTHR37806:SF1">
    <property type="entry name" value="PEPTIDASE C39-LIKE DOMAIN-CONTAINING PROTEIN"/>
    <property type="match status" value="1"/>
</dbReference>
<feature type="signal peptide" evidence="3">
    <location>
        <begin position="1"/>
        <end position="25"/>
    </location>
</feature>
<evidence type="ECO:0000313" key="6">
    <source>
        <dbReference type="Proteomes" id="UP001336122"/>
    </source>
</evidence>